<evidence type="ECO:0000256" key="4">
    <source>
        <dbReference type="ARBA" id="ARBA00023163"/>
    </source>
</evidence>
<dbReference type="Gene3D" id="1.10.1740.10">
    <property type="match status" value="1"/>
</dbReference>
<dbReference type="AlphaFoldDB" id="A0A286GCT3"/>
<dbReference type="CDD" id="cd06171">
    <property type="entry name" value="Sigma70_r4"/>
    <property type="match status" value="1"/>
</dbReference>
<dbReference type="InterPro" id="IPR013249">
    <property type="entry name" value="RNA_pol_sigma70_r4_t2"/>
</dbReference>
<dbReference type="InterPro" id="IPR014284">
    <property type="entry name" value="RNA_pol_sigma-70_dom"/>
</dbReference>
<feature type="domain" description="RNA polymerase sigma factor 70 region 4 type 2" evidence="6">
    <location>
        <begin position="140"/>
        <end position="189"/>
    </location>
</feature>
<dbReference type="InterPro" id="IPR036388">
    <property type="entry name" value="WH-like_DNA-bd_sf"/>
</dbReference>
<keyword evidence="8" id="KW-1185">Reference proteome</keyword>
<proteinExistence type="inferred from homology"/>
<dbReference type="Pfam" id="PF04542">
    <property type="entry name" value="Sigma70_r2"/>
    <property type="match status" value="1"/>
</dbReference>
<dbReference type="GO" id="GO:0016987">
    <property type="term" value="F:sigma factor activity"/>
    <property type="evidence" value="ECO:0007669"/>
    <property type="project" value="UniProtKB-KW"/>
</dbReference>
<name>A0A286GCT3_9BACT</name>
<evidence type="ECO:0000256" key="1">
    <source>
        <dbReference type="ARBA" id="ARBA00010641"/>
    </source>
</evidence>
<dbReference type="GO" id="GO:0003677">
    <property type="term" value="F:DNA binding"/>
    <property type="evidence" value="ECO:0007669"/>
    <property type="project" value="InterPro"/>
</dbReference>
<protein>
    <submittedName>
        <fullName evidence="7">RNA polymerase sigma-70 factor, ECF subfamily</fullName>
    </submittedName>
</protein>
<dbReference type="NCBIfam" id="TIGR02937">
    <property type="entry name" value="sigma70-ECF"/>
    <property type="match status" value="1"/>
</dbReference>
<keyword evidence="4" id="KW-0804">Transcription</keyword>
<organism evidence="7 8">
    <name type="scientific">Spirosoma fluviale</name>
    <dbReference type="NCBI Taxonomy" id="1597977"/>
    <lineage>
        <taxon>Bacteria</taxon>
        <taxon>Pseudomonadati</taxon>
        <taxon>Bacteroidota</taxon>
        <taxon>Cytophagia</taxon>
        <taxon>Cytophagales</taxon>
        <taxon>Cytophagaceae</taxon>
        <taxon>Spirosoma</taxon>
    </lineage>
</organism>
<dbReference type="SUPFAM" id="SSF88946">
    <property type="entry name" value="Sigma2 domain of RNA polymerase sigma factors"/>
    <property type="match status" value="1"/>
</dbReference>
<dbReference type="InterPro" id="IPR039425">
    <property type="entry name" value="RNA_pol_sigma-70-like"/>
</dbReference>
<evidence type="ECO:0000256" key="2">
    <source>
        <dbReference type="ARBA" id="ARBA00023015"/>
    </source>
</evidence>
<dbReference type="GO" id="GO:0006352">
    <property type="term" value="P:DNA-templated transcription initiation"/>
    <property type="evidence" value="ECO:0007669"/>
    <property type="project" value="InterPro"/>
</dbReference>
<dbReference type="Proteomes" id="UP000219452">
    <property type="component" value="Unassembled WGS sequence"/>
</dbReference>
<evidence type="ECO:0000313" key="8">
    <source>
        <dbReference type="Proteomes" id="UP000219452"/>
    </source>
</evidence>
<dbReference type="InterPro" id="IPR007627">
    <property type="entry name" value="RNA_pol_sigma70_r2"/>
</dbReference>
<dbReference type="SUPFAM" id="SSF88659">
    <property type="entry name" value="Sigma3 and sigma4 domains of RNA polymerase sigma factors"/>
    <property type="match status" value="1"/>
</dbReference>
<sequence length="209" mass="24777">MIKKQGILDQRHHIIEENEYLLELWHKAQAGDKGAFCQLAERQYRSLFAYATNFTDDRDFIKDSIQEIFIRIWEKRTTTTIQYVSIYLFKSLRNQLLQEFRRSKPVRSSLNSLEVNELSDWQTVETQIEQVEADSESQYKVRQAINTLPKRQQEVVFLKFYNGLENDQIAALMEINRQSVANLLYKALGTLKSQMVFYQFWLLASFMAL</sequence>
<dbReference type="PANTHER" id="PTHR43133">
    <property type="entry name" value="RNA POLYMERASE ECF-TYPE SIGMA FACTO"/>
    <property type="match status" value="1"/>
</dbReference>
<dbReference type="Gene3D" id="1.10.10.10">
    <property type="entry name" value="Winged helix-like DNA-binding domain superfamily/Winged helix DNA-binding domain"/>
    <property type="match status" value="1"/>
</dbReference>
<evidence type="ECO:0000259" key="6">
    <source>
        <dbReference type="Pfam" id="PF08281"/>
    </source>
</evidence>
<dbReference type="PANTHER" id="PTHR43133:SF46">
    <property type="entry name" value="RNA POLYMERASE SIGMA-70 FACTOR ECF SUBFAMILY"/>
    <property type="match status" value="1"/>
</dbReference>
<reference evidence="8" key="1">
    <citation type="submission" date="2017-09" db="EMBL/GenBank/DDBJ databases">
        <authorList>
            <person name="Varghese N."/>
            <person name="Submissions S."/>
        </authorList>
    </citation>
    <scope>NUCLEOTIDE SEQUENCE [LARGE SCALE GENOMIC DNA]</scope>
    <source>
        <strain evidence="8">DSM 29961</strain>
    </source>
</reference>
<gene>
    <name evidence="7" type="ORF">SAMN06269250_4265</name>
</gene>
<feature type="domain" description="RNA polymerase sigma-70 region 2" evidence="5">
    <location>
        <begin position="40"/>
        <end position="104"/>
    </location>
</feature>
<evidence type="ECO:0000259" key="5">
    <source>
        <dbReference type="Pfam" id="PF04542"/>
    </source>
</evidence>
<dbReference type="EMBL" id="OCNH01000003">
    <property type="protein sequence ID" value="SOD92929.1"/>
    <property type="molecule type" value="Genomic_DNA"/>
</dbReference>
<keyword evidence="3" id="KW-0731">Sigma factor</keyword>
<evidence type="ECO:0000256" key="3">
    <source>
        <dbReference type="ARBA" id="ARBA00023082"/>
    </source>
</evidence>
<comment type="similarity">
    <text evidence="1">Belongs to the sigma-70 factor family. ECF subfamily.</text>
</comment>
<dbReference type="InterPro" id="IPR013324">
    <property type="entry name" value="RNA_pol_sigma_r3/r4-like"/>
</dbReference>
<evidence type="ECO:0000313" key="7">
    <source>
        <dbReference type="EMBL" id="SOD92929.1"/>
    </source>
</evidence>
<dbReference type="InterPro" id="IPR013325">
    <property type="entry name" value="RNA_pol_sigma_r2"/>
</dbReference>
<keyword evidence="2" id="KW-0805">Transcription regulation</keyword>
<dbReference type="Pfam" id="PF08281">
    <property type="entry name" value="Sigma70_r4_2"/>
    <property type="match status" value="1"/>
</dbReference>
<accession>A0A286GCT3</accession>